<dbReference type="PROSITE" id="PS52035">
    <property type="entry name" value="PEPTIDASE_M14"/>
    <property type="match status" value="1"/>
</dbReference>
<evidence type="ECO:0000256" key="3">
    <source>
        <dbReference type="ARBA" id="ARBA00022645"/>
    </source>
</evidence>
<dbReference type="GO" id="GO:0005615">
    <property type="term" value="C:extracellular space"/>
    <property type="evidence" value="ECO:0007669"/>
    <property type="project" value="TreeGrafter"/>
</dbReference>
<dbReference type="GO" id="GO:0016485">
    <property type="term" value="P:protein processing"/>
    <property type="evidence" value="ECO:0007669"/>
    <property type="project" value="TreeGrafter"/>
</dbReference>
<dbReference type="Gene3D" id="3.40.630.10">
    <property type="entry name" value="Zn peptidases"/>
    <property type="match status" value="1"/>
</dbReference>
<comment type="caution">
    <text evidence="8">The sequence shown here is derived from an EMBL/GenBank/DDBJ whole genome shotgun (WGS) entry which is preliminary data.</text>
</comment>
<keyword evidence="3" id="KW-0121">Carboxypeptidase</keyword>
<evidence type="ECO:0000256" key="5">
    <source>
        <dbReference type="ARBA" id="ARBA00022833"/>
    </source>
</evidence>
<evidence type="ECO:0000256" key="6">
    <source>
        <dbReference type="PROSITE-ProRule" id="PRU01379"/>
    </source>
</evidence>
<dbReference type="PRINTS" id="PR00765">
    <property type="entry name" value="CRBOXYPTASEA"/>
</dbReference>
<evidence type="ECO:0000256" key="4">
    <source>
        <dbReference type="ARBA" id="ARBA00022723"/>
    </source>
</evidence>
<dbReference type="PROSITE" id="PS00132">
    <property type="entry name" value="CARBOXYPEPT_ZN_1"/>
    <property type="match status" value="1"/>
</dbReference>
<keyword evidence="5" id="KW-0862">Zinc</keyword>
<evidence type="ECO:0000313" key="8">
    <source>
        <dbReference type="EMBL" id="OTF84041.1"/>
    </source>
</evidence>
<keyword evidence="3" id="KW-0378">Hydrolase</keyword>
<keyword evidence="9" id="KW-1185">Reference proteome</keyword>
<dbReference type="PANTHER" id="PTHR11532">
    <property type="entry name" value="PROTEASE M14 CARBOXYPEPTIDASE"/>
    <property type="match status" value="1"/>
</dbReference>
<evidence type="ECO:0000313" key="9">
    <source>
        <dbReference type="Proteomes" id="UP000194236"/>
    </source>
</evidence>
<organism evidence="8 9">
    <name type="scientific">Euroglyphus maynei</name>
    <name type="common">Mayne's house dust mite</name>
    <dbReference type="NCBI Taxonomy" id="6958"/>
    <lineage>
        <taxon>Eukaryota</taxon>
        <taxon>Metazoa</taxon>
        <taxon>Ecdysozoa</taxon>
        <taxon>Arthropoda</taxon>
        <taxon>Chelicerata</taxon>
        <taxon>Arachnida</taxon>
        <taxon>Acari</taxon>
        <taxon>Acariformes</taxon>
        <taxon>Sarcoptiformes</taxon>
        <taxon>Astigmata</taxon>
        <taxon>Psoroptidia</taxon>
        <taxon>Analgoidea</taxon>
        <taxon>Pyroglyphidae</taxon>
        <taxon>Pyroglyphinae</taxon>
        <taxon>Euroglyphus</taxon>
    </lineage>
</organism>
<dbReference type="GO" id="GO:0008270">
    <property type="term" value="F:zinc ion binding"/>
    <property type="evidence" value="ECO:0007669"/>
    <property type="project" value="InterPro"/>
</dbReference>
<dbReference type="GO" id="GO:0004181">
    <property type="term" value="F:metallocarboxypeptidase activity"/>
    <property type="evidence" value="ECO:0007669"/>
    <property type="project" value="InterPro"/>
</dbReference>
<evidence type="ECO:0000256" key="2">
    <source>
        <dbReference type="ARBA" id="ARBA00005988"/>
    </source>
</evidence>
<dbReference type="GO" id="GO:0006518">
    <property type="term" value="P:peptide metabolic process"/>
    <property type="evidence" value="ECO:0007669"/>
    <property type="project" value="TreeGrafter"/>
</dbReference>
<dbReference type="Proteomes" id="UP000194236">
    <property type="component" value="Unassembled WGS sequence"/>
</dbReference>
<dbReference type="PROSITE" id="PS00133">
    <property type="entry name" value="CARBOXYPEPT_ZN_2"/>
    <property type="match status" value="1"/>
</dbReference>
<dbReference type="InterPro" id="IPR000834">
    <property type="entry name" value="Peptidase_M14"/>
</dbReference>
<dbReference type="InterPro" id="IPR057246">
    <property type="entry name" value="CARBOXYPEPT_ZN_1"/>
</dbReference>
<keyword evidence="4" id="KW-0479">Metal-binding</keyword>
<comment type="caution">
    <text evidence="6">Lacks conserved residue(s) required for the propagation of feature annotation.</text>
</comment>
<dbReference type="SUPFAM" id="SSF53187">
    <property type="entry name" value="Zn-dependent exopeptidases"/>
    <property type="match status" value="1"/>
</dbReference>
<dbReference type="OrthoDB" id="3626597at2759"/>
<evidence type="ECO:0000256" key="1">
    <source>
        <dbReference type="ARBA" id="ARBA00001947"/>
    </source>
</evidence>
<sequence>MRKLENDYPKFVRLISLGKTVKQNDIWLLRISTEEHGQRPFNNREDLYKYYDQSRKLLRPTVKLLSTIHGDEPLGKQLLLALAEYLLFGYNHDKDQRIIRLLNTINLEMVPIINPDGFQVATEGDCNGIRSPRHRWNGRENANHIDLDQNFFITLDDNDKYSTSKHSNEPETLAIMTWIISNPSLILSASIHTGLKVIAYPFYRIHATTSDDGIFRKISQNYVDSHRNFTNSCIQSEHFKDGISIGYQIDPDNDNNDDDGQSLHCKYGKIV</sequence>
<dbReference type="InterPro" id="IPR057247">
    <property type="entry name" value="CARBOXYPEPT_ZN_2"/>
</dbReference>
<dbReference type="EMBL" id="MUJZ01001046">
    <property type="protein sequence ID" value="OTF84041.1"/>
    <property type="molecule type" value="Genomic_DNA"/>
</dbReference>
<dbReference type="AlphaFoldDB" id="A0A1Y3BSU3"/>
<dbReference type="InterPro" id="IPR050753">
    <property type="entry name" value="Peptidase_M14_domain"/>
</dbReference>
<evidence type="ECO:0000259" key="7">
    <source>
        <dbReference type="PROSITE" id="PS52035"/>
    </source>
</evidence>
<protein>
    <recommendedName>
        <fullName evidence="7">Peptidase M14 domain-containing protein</fullName>
    </recommendedName>
</protein>
<dbReference type="SMART" id="SM00631">
    <property type="entry name" value="Zn_pept"/>
    <property type="match status" value="1"/>
</dbReference>
<gene>
    <name evidence="8" type="ORF">BLA29_003641</name>
</gene>
<dbReference type="PANTHER" id="PTHR11532:SF57">
    <property type="entry name" value="CARBOXYPEPTIDASE D, B"/>
    <property type="match status" value="1"/>
</dbReference>
<proteinExistence type="inferred from homology"/>
<comment type="similarity">
    <text evidence="2 6">Belongs to the peptidase M14 family.</text>
</comment>
<accession>A0A1Y3BSU3</accession>
<comment type="cofactor">
    <cofactor evidence="1">
        <name>Zn(2+)</name>
        <dbReference type="ChEBI" id="CHEBI:29105"/>
    </cofactor>
</comment>
<feature type="domain" description="Peptidase M14" evidence="7">
    <location>
        <begin position="1"/>
        <end position="271"/>
    </location>
</feature>
<dbReference type="Pfam" id="PF00246">
    <property type="entry name" value="Peptidase_M14"/>
    <property type="match status" value="1"/>
</dbReference>
<reference evidence="8 9" key="1">
    <citation type="submission" date="2017-03" db="EMBL/GenBank/DDBJ databases">
        <title>Genome Survey of Euroglyphus maynei.</title>
        <authorList>
            <person name="Arlian L.G."/>
            <person name="Morgan M.S."/>
            <person name="Rider S.D."/>
        </authorList>
    </citation>
    <scope>NUCLEOTIDE SEQUENCE [LARGE SCALE GENOMIC DNA]</scope>
    <source>
        <strain evidence="8">Arlian Lab</strain>
        <tissue evidence="8">Whole body</tissue>
    </source>
</reference>
<keyword evidence="3" id="KW-0645">Protease</keyword>
<name>A0A1Y3BSU3_EURMA</name>